<accession>A0A840CQ01</accession>
<reference evidence="8" key="1">
    <citation type="submission" date="2020-08" db="EMBL/GenBank/DDBJ databases">
        <title>Genomic Encyclopedia of Type Strains, Phase IV (KMG-IV): sequencing the most valuable type-strain genomes for metagenomic binning, comparative biology and taxonomic classification.</title>
        <authorList>
            <person name="Goeker M."/>
        </authorList>
    </citation>
    <scope>NUCLEOTIDE SEQUENCE [LARGE SCALE GENOMIC DNA]</scope>
    <source>
        <strain evidence="8">DSM 105040</strain>
    </source>
</reference>
<evidence type="ECO:0000256" key="7">
    <source>
        <dbReference type="SAM" id="Phobius"/>
    </source>
</evidence>
<keyword evidence="3 7" id="KW-0812">Transmembrane</keyword>
<evidence type="ECO:0000256" key="5">
    <source>
        <dbReference type="ARBA" id="ARBA00023136"/>
    </source>
</evidence>
<evidence type="ECO:0000256" key="3">
    <source>
        <dbReference type="ARBA" id="ARBA00022692"/>
    </source>
</evidence>
<comment type="caution">
    <text evidence="8">The sequence shown here is derived from an EMBL/GenBank/DDBJ whole genome shotgun (WGS) entry which is preliminary data.</text>
</comment>
<dbReference type="NCBIfam" id="TIGR00765">
    <property type="entry name" value="yihY_not_rbn"/>
    <property type="match status" value="1"/>
</dbReference>
<evidence type="ECO:0000256" key="2">
    <source>
        <dbReference type="ARBA" id="ARBA00022475"/>
    </source>
</evidence>
<feature type="transmembrane region" description="Helical" evidence="7">
    <location>
        <begin position="192"/>
        <end position="212"/>
    </location>
</feature>
<comment type="subcellular location">
    <subcellularLocation>
        <location evidence="1">Cell membrane</location>
        <topology evidence="1">Multi-pass membrane protein</topology>
    </subcellularLocation>
</comment>
<feature type="transmembrane region" description="Helical" evidence="7">
    <location>
        <begin position="258"/>
        <end position="280"/>
    </location>
</feature>
<organism evidence="8 9">
    <name type="scientific">Actibacterium naphthalenivorans</name>
    <dbReference type="NCBI Taxonomy" id="1614693"/>
    <lineage>
        <taxon>Bacteria</taxon>
        <taxon>Pseudomonadati</taxon>
        <taxon>Pseudomonadota</taxon>
        <taxon>Alphaproteobacteria</taxon>
        <taxon>Rhodobacterales</taxon>
        <taxon>Roseobacteraceae</taxon>
        <taxon>Actibacterium</taxon>
    </lineage>
</organism>
<proteinExistence type="predicted"/>
<keyword evidence="2" id="KW-1003">Cell membrane</keyword>
<protein>
    <submittedName>
        <fullName evidence="8">Membrane protein</fullName>
    </submittedName>
</protein>
<keyword evidence="9" id="KW-1185">Reference proteome</keyword>
<dbReference type="Pfam" id="PF03631">
    <property type="entry name" value="Virul_fac_BrkB"/>
    <property type="match status" value="1"/>
</dbReference>
<dbReference type="PANTHER" id="PTHR30213">
    <property type="entry name" value="INNER MEMBRANE PROTEIN YHJD"/>
    <property type="match status" value="1"/>
</dbReference>
<feature type="transmembrane region" description="Helical" evidence="7">
    <location>
        <begin position="105"/>
        <end position="123"/>
    </location>
</feature>
<feature type="transmembrane region" description="Helical" evidence="7">
    <location>
        <begin position="149"/>
        <end position="172"/>
    </location>
</feature>
<sequence length="317" mass="33699">MHGSDRRGRGAIRPSDIPAAGWRDIFLRVYAELSRDHVSVVAAGVAFFGLLALFPAIGAVMSVAALVTDPATIETQLAEFLAVLPENAAAIIETQARAVASSGQTGLGLAALLGAALSIYGASKGMRTLIEGMNIAYDEDEKRGFFKKLAVSLGLTLFLVFGLLLSIAVVVVLPALLGGMGLPGGIVAVIEWGRWLLLAVLSVAGLAVLYRFGPSREDPEWRWVTWGAVIATVLWVAGSLGFSLYVRSFGSYNETYGTLGGVIILLTWLWLSAYIVLLGAEINSEMEHQTRHDSTTGRDLPMGRRGAVKADEVGESP</sequence>
<keyword evidence="5 7" id="KW-0472">Membrane</keyword>
<keyword evidence="4 7" id="KW-1133">Transmembrane helix</keyword>
<gene>
    <name evidence="8" type="ORF">GGR17_003847</name>
</gene>
<evidence type="ECO:0000256" key="6">
    <source>
        <dbReference type="SAM" id="MobiDB-lite"/>
    </source>
</evidence>
<dbReference type="Proteomes" id="UP000585681">
    <property type="component" value="Unassembled WGS sequence"/>
</dbReference>
<evidence type="ECO:0000256" key="1">
    <source>
        <dbReference type="ARBA" id="ARBA00004651"/>
    </source>
</evidence>
<feature type="transmembrane region" description="Helical" evidence="7">
    <location>
        <begin position="224"/>
        <end position="246"/>
    </location>
</feature>
<evidence type="ECO:0000256" key="4">
    <source>
        <dbReference type="ARBA" id="ARBA00022989"/>
    </source>
</evidence>
<feature type="region of interest" description="Disordered" evidence="6">
    <location>
        <begin position="288"/>
        <end position="317"/>
    </location>
</feature>
<name>A0A840CQ01_9RHOB</name>
<dbReference type="AlphaFoldDB" id="A0A840CQ01"/>
<dbReference type="PANTHER" id="PTHR30213:SF0">
    <property type="entry name" value="UPF0761 MEMBRANE PROTEIN YIHY"/>
    <property type="match status" value="1"/>
</dbReference>
<dbReference type="InterPro" id="IPR017039">
    <property type="entry name" value="Virul_fac_BrkB"/>
</dbReference>
<evidence type="ECO:0000313" key="8">
    <source>
        <dbReference type="EMBL" id="MBB4024007.1"/>
    </source>
</evidence>
<dbReference type="GO" id="GO:0005886">
    <property type="term" value="C:plasma membrane"/>
    <property type="evidence" value="ECO:0007669"/>
    <property type="project" value="UniProtKB-SubCell"/>
</dbReference>
<dbReference type="EMBL" id="JACIEQ010000017">
    <property type="protein sequence ID" value="MBB4024007.1"/>
    <property type="molecule type" value="Genomic_DNA"/>
</dbReference>
<dbReference type="PIRSF" id="PIRSF035875">
    <property type="entry name" value="RNase_BN"/>
    <property type="match status" value="1"/>
</dbReference>
<feature type="transmembrane region" description="Helical" evidence="7">
    <location>
        <begin position="38"/>
        <end position="67"/>
    </location>
</feature>
<dbReference type="RefSeq" id="WP_054540728.1">
    <property type="nucleotide sequence ID" value="NZ_JACIEQ010000017.1"/>
</dbReference>
<feature type="compositionally biased region" description="Basic and acidic residues" evidence="6">
    <location>
        <begin position="308"/>
        <end position="317"/>
    </location>
</feature>
<evidence type="ECO:0000313" key="9">
    <source>
        <dbReference type="Proteomes" id="UP000585681"/>
    </source>
</evidence>